<sequence length="327" mass="35666">MQKRQLGQQGLTVSALGFGCMGLSFGYGPATERQQAIALIRAAVEQGVTLFDTAEIYGPYLNEDVVGEALAPFRDKVVIATKFGFDCDRPGQVLNSRPEHIRSSVEGSLKRLKTDCIDLYYQHRVDPDVPVEDVAGTIADLITEGKVKHFGLSEAGPETIRRAHAVCPVAALQSEYSLWWRQPEQEILPLLAELNIGFVPFSPLGKGFLTGAIDASTTFDSSDFRNIVPRFSEESRMANQHLVDVVKELAAGQGVTPAQIALAWLLSKAPWIVPIPGTTKLHRLEENLGAANVTLSPEAIGNINRALTQIDVVGDRYPQHLQARVGK</sequence>
<dbReference type="RefSeq" id="WP_326466569.1">
    <property type="nucleotide sequence ID" value="NZ_CP142124.1"/>
</dbReference>
<dbReference type="PANTHER" id="PTHR43625:SF27">
    <property type="entry name" value="ALDO-KETO REDUCTASE"/>
    <property type="match status" value="1"/>
</dbReference>
<protein>
    <submittedName>
        <fullName evidence="3">Aldo/keto reductase</fullName>
    </submittedName>
</protein>
<dbReference type="PROSITE" id="PS51257">
    <property type="entry name" value="PROKAR_LIPOPROTEIN"/>
    <property type="match status" value="1"/>
</dbReference>
<dbReference type="Pfam" id="PF00248">
    <property type="entry name" value="Aldo_ket_red"/>
    <property type="match status" value="1"/>
</dbReference>
<dbReference type="Proteomes" id="UP001330482">
    <property type="component" value="Chromosome"/>
</dbReference>
<organism evidence="3 4">
    <name type="scientific">Enterobacter wuhouensis</name>
    <dbReference type="NCBI Taxonomy" id="2529381"/>
    <lineage>
        <taxon>Bacteria</taxon>
        <taxon>Pseudomonadati</taxon>
        <taxon>Pseudomonadota</taxon>
        <taxon>Gammaproteobacteria</taxon>
        <taxon>Enterobacterales</taxon>
        <taxon>Enterobacteriaceae</taxon>
        <taxon>Enterobacter</taxon>
    </lineage>
</organism>
<keyword evidence="1" id="KW-0560">Oxidoreductase</keyword>
<gene>
    <name evidence="3" type="ORF">VPX56_12240</name>
</gene>
<evidence type="ECO:0000313" key="3">
    <source>
        <dbReference type="EMBL" id="WRW29588.1"/>
    </source>
</evidence>
<feature type="domain" description="NADP-dependent oxidoreductase" evidence="2">
    <location>
        <begin position="16"/>
        <end position="306"/>
    </location>
</feature>
<accession>A0ABZ1DAI7</accession>
<dbReference type="InterPro" id="IPR036812">
    <property type="entry name" value="NAD(P)_OxRdtase_dom_sf"/>
</dbReference>
<reference evidence="3 4" key="1">
    <citation type="submission" date="2024-01" db="EMBL/GenBank/DDBJ databases">
        <title>AV1 has a protective and therapeutic effect against plant viruses.</title>
        <authorList>
            <person name="Wang F."/>
        </authorList>
    </citation>
    <scope>NUCLEOTIDE SEQUENCE [LARGE SCALE GENOMIC DNA]</scope>
    <source>
        <strain evidence="3 4">AV1</strain>
    </source>
</reference>
<dbReference type="SUPFAM" id="SSF51430">
    <property type="entry name" value="NAD(P)-linked oxidoreductase"/>
    <property type="match status" value="1"/>
</dbReference>
<evidence type="ECO:0000313" key="4">
    <source>
        <dbReference type="Proteomes" id="UP001330482"/>
    </source>
</evidence>
<dbReference type="InterPro" id="IPR050791">
    <property type="entry name" value="Aldo-Keto_reductase"/>
</dbReference>
<evidence type="ECO:0000256" key="1">
    <source>
        <dbReference type="ARBA" id="ARBA00023002"/>
    </source>
</evidence>
<proteinExistence type="predicted"/>
<dbReference type="PANTHER" id="PTHR43625">
    <property type="entry name" value="AFLATOXIN B1 ALDEHYDE REDUCTASE"/>
    <property type="match status" value="1"/>
</dbReference>
<dbReference type="Gene3D" id="3.20.20.100">
    <property type="entry name" value="NADP-dependent oxidoreductase domain"/>
    <property type="match status" value="1"/>
</dbReference>
<keyword evidence="4" id="KW-1185">Reference proteome</keyword>
<name>A0ABZ1DAI7_9ENTR</name>
<dbReference type="CDD" id="cd19078">
    <property type="entry name" value="AKR_AKR13C1_2"/>
    <property type="match status" value="1"/>
</dbReference>
<dbReference type="EMBL" id="CP142124">
    <property type="protein sequence ID" value="WRW29588.1"/>
    <property type="molecule type" value="Genomic_DNA"/>
</dbReference>
<dbReference type="InterPro" id="IPR023210">
    <property type="entry name" value="NADP_OxRdtase_dom"/>
</dbReference>
<evidence type="ECO:0000259" key="2">
    <source>
        <dbReference type="Pfam" id="PF00248"/>
    </source>
</evidence>